<dbReference type="PANTHER" id="PTHR24166">
    <property type="entry name" value="ROLLING PEBBLES, ISOFORM B"/>
    <property type="match status" value="1"/>
</dbReference>
<evidence type="ECO:0000256" key="1">
    <source>
        <dbReference type="ARBA" id="ARBA00022737"/>
    </source>
</evidence>
<dbReference type="Proteomes" id="UP000626109">
    <property type="component" value="Unassembled WGS sequence"/>
</dbReference>
<accession>A0A813IHI4</accession>
<keyword evidence="2 3" id="KW-0040">ANK repeat</keyword>
<protein>
    <submittedName>
        <fullName evidence="4">Uncharacterized protein</fullName>
    </submittedName>
</protein>
<dbReference type="Pfam" id="PF12796">
    <property type="entry name" value="Ank_2"/>
    <property type="match status" value="1"/>
</dbReference>
<gene>
    <name evidence="4" type="ORF">PGLA2088_LOCUS10160</name>
</gene>
<name>A0A813IHI4_POLGL</name>
<dbReference type="InterPro" id="IPR050889">
    <property type="entry name" value="Dendritic_Spine_Reg/Scaffold"/>
</dbReference>
<feature type="repeat" description="ANK" evidence="3">
    <location>
        <begin position="169"/>
        <end position="201"/>
    </location>
</feature>
<evidence type="ECO:0000256" key="3">
    <source>
        <dbReference type="PROSITE-ProRule" id="PRU00023"/>
    </source>
</evidence>
<evidence type="ECO:0000313" key="5">
    <source>
        <dbReference type="Proteomes" id="UP000626109"/>
    </source>
</evidence>
<dbReference type="InterPro" id="IPR002110">
    <property type="entry name" value="Ankyrin_rpt"/>
</dbReference>
<proteinExistence type="predicted"/>
<evidence type="ECO:0000313" key="4">
    <source>
        <dbReference type="EMBL" id="CAE8653094.1"/>
    </source>
</evidence>
<dbReference type="PROSITE" id="PS50297">
    <property type="entry name" value="ANK_REP_REGION"/>
    <property type="match status" value="1"/>
</dbReference>
<dbReference type="PROSITE" id="PS50088">
    <property type="entry name" value="ANK_REPEAT"/>
    <property type="match status" value="1"/>
</dbReference>
<dbReference type="SMART" id="SM00248">
    <property type="entry name" value="ANK"/>
    <property type="match status" value="2"/>
</dbReference>
<reference evidence="4" key="1">
    <citation type="submission" date="2021-02" db="EMBL/GenBank/DDBJ databases">
        <authorList>
            <person name="Dougan E. K."/>
            <person name="Rhodes N."/>
            <person name="Thang M."/>
            <person name="Chan C."/>
        </authorList>
    </citation>
    <scope>NUCLEOTIDE SEQUENCE</scope>
</reference>
<dbReference type="AlphaFoldDB" id="A0A813IHI4"/>
<sequence length="264" mass="27897">MEVPRVVRRRLPDTAAVAAGGERKAGGPGWQPLSWLPTFCLAAISVASVVALCTRIGREGALDGALHEYYEQHPEEFRRRLQVAQASDEELREVIAEVSRGGPQAVLRHLDNEALLLRLSEKMGGVPDEVWAAAPPQLHEAARLGAAAAVAAALRVLPPTSSVDSVDERGMTALAIAAAHGHAEAVSSLLEARADPRSADGQGNSVLHFAAGYGRKAVCDVLRLHLGPSDAHRINALGQMAADVARVNRHDVVVLLGDLQPSSS</sequence>
<dbReference type="EMBL" id="CAJNNW010011368">
    <property type="protein sequence ID" value="CAE8653094.1"/>
    <property type="molecule type" value="Genomic_DNA"/>
</dbReference>
<organism evidence="4 5">
    <name type="scientific">Polarella glacialis</name>
    <name type="common">Dinoflagellate</name>
    <dbReference type="NCBI Taxonomy" id="89957"/>
    <lineage>
        <taxon>Eukaryota</taxon>
        <taxon>Sar</taxon>
        <taxon>Alveolata</taxon>
        <taxon>Dinophyceae</taxon>
        <taxon>Suessiales</taxon>
        <taxon>Suessiaceae</taxon>
        <taxon>Polarella</taxon>
    </lineage>
</organism>
<dbReference type="PANTHER" id="PTHR24166:SF48">
    <property type="entry name" value="PROTEIN VAPYRIN"/>
    <property type="match status" value="1"/>
</dbReference>
<comment type="caution">
    <text evidence="4">The sequence shown here is derived from an EMBL/GenBank/DDBJ whole genome shotgun (WGS) entry which is preliminary data.</text>
</comment>
<dbReference type="Gene3D" id="1.25.40.20">
    <property type="entry name" value="Ankyrin repeat-containing domain"/>
    <property type="match status" value="1"/>
</dbReference>
<evidence type="ECO:0000256" key="2">
    <source>
        <dbReference type="ARBA" id="ARBA00023043"/>
    </source>
</evidence>
<dbReference type="InterPro" id="IPR036770">
    <property type="entry name" value="Ankyrin_rpt-contain_sf"/>
</dbReference>
<keyword evidence="1" id="KW-0677">Repeat</keyword>
<dbReference type="SUPFAM" id="SSF48403">
    <property type="entry name" value="Ankyrin repeat"/>
    <property type="match status" value="1"/>
</dbReference>